<dbReference type="AlphaFoldDB" id="A0A316EQ47"/>
<dbReference type="Proteomes" id="UP000245489">
    <property type="component" value="Unassembled WGS sequence"/>
</dbReference>
<keyword evidence="3" id="KW-1185">Reference proteome</keyword>
<accession>A0A316EQ47</accession>
<feature type="transmembrane region" description="Helical" evidence="1">
    <location>
        <begin position="48"/>
        <end position="70"/>
    </location>
</feature>
<comment type="caution">
    <text evidence="2">The sequence shown here is derived from an EMBL/GenBank/DDBJ whole genome shotgun (WGS) entry which is preliminary data.</text>
</comment>
<dbReference type="RefSeq" id="WP_109743515.1">
    <property type="nucleotide sequence ID" value="NZ_QGGO01000014.1"/>
</dbReference>
<keyword evidence="1" id="KW-0812">Transmembrane</keyword>
<gene>
    <name evidence="2" type="ORF">LV89_02796</name>
</gene>
<keyword evidence="1" id="KW-0472">Membrane</keyword>
<protein>
    <submittedName>
        <fullName evidence="2">Putative superfamily III holin-X</fullName>
    </submittedName>
</protein>
<sequence>MESIEHIKDKVENIFEEASTYAEARWNLGVLNMSSKLADTVSTMATTLLLAMVGLTVLLFMSLAVAWLIGEKLNSLPLGLFLVGLFYVIIGGVIYSIKDKYIKLPVINLFIKKFYHED</sequence>
<reference evidence="2 3" key="1">
    <citation type="submission" date="2018-05" db="EMBL/GenBank/DDBJ databases">
        <title>Genomic Encyclopedia of Archaeal and Bacterial Type Strains, Phase II (KMG-II): from individual species to whole genera.</title>
        <authorList>
            <person name="Goeker M."/>
        </authorList>
    </citation>
    <scope>NUCLEOTIDE SEQUENCE [LARGE SCALE GENOMIC DNA]</scope>
    <source>
        <strain evidence="2 3">DSM 22214</strain>
    </source>
</reference>
<feature type="transmembrane region" description="Helical" evidence="1">
    <location>
        <begin position="76"/>
        <end position="97"/>
    </location>
</feature>
<dbReference type="EMBL" id="QGGO01000014">
    <property type="protein sequence ID" value="PWK25170.1"/>
    <property type="molecule type" value="Genomic_DNA"/>
</dbReference>
<name>A0A316EQ47_9BACT</name>
<evidence type="ECO:0000256" key="1">
    <source>
        <dbReference type="SAM" id="Phobius"/>
    </source>
</evidence>
<evidence type="ECO:0000313" key="2">
    <source>
        <dbReference type="EMBL" id="PWK25170.1"/>
    </source>
</evidence>
<evidence type="ECO:0000313" key="3">
    <source>
        <dbReference type="Proteomes" id="UP000245489"/>
    </source>
</evidence>
<organism evidence="2 3">
    <name type="scientific">Arcicella aurantiaca</name>
    <dbReference type="NCBI Taxonomy" id="591202"/>
    <lineage>
        <taxon>Bacteria</taxon>
        <taxon>Pseudomonadati</taxon>
        <taxon>Bacteroidota</taxon>
        <taxon>Cytophagia</taxon>
        <taxon>Cytophagales</taxon>
        <taxon>Flectobacillaceae</taxon>
        <taxon>Arcicella</taxon>
    </lineage>
</organism>
<keyword evidence="1" id="KW-1133">Transmembrane helix</keyword>
<proteinExistence type="predicted"/>
<dbReference type="OrthoDB" id="961110at2"/>